<dbReference type="InterPro" id="IPR036397">
    <property type="entry name" value="RNaseH_sf"/>
</dbReference>
<dbReference type="AlphaFoldDB" id="A0A937W544"/>
<evidence type="ECO:0000313" key="2">
    <source>
        <dbReference type="Proteomes" id="UP000712673"/>
    </source>
</evidence>
<organism evidence="1 2">
    <name type="scientific">Tectimicrobiota bacterium</name>
    <dbReference type="NCBI Taxonomy" id="2528274"/>
    <lineage>
        <taxon>Bacteria</taxon>
        <taxon>Pseudomonadati</taxon>
        <taxon>Nitrospinota/Tectimicrobiota group</taxon>
        <taxon>Candidatus Tectimicrobiota</taxon>
    </lineage>
</organism>
<name>A0A937W544_UNCTE</name>
<protein>
    <submittedName>
        <fullName evidence="1">Uncharacterized protein</fullName>
    </submittedName>
</protein>
<dbReference type="Proteomes" id="UP000712673">
    <property type="component" value="Unassembled WGS sequence"/>
</dbReference>
<accession>A0A937W544</accession>
<comment type="caution">
    <text evidence="1">The sequence shown here is derived from an EMBL/GenBank/DDBJ whole genome shotgun (WGS) entry which is preliminary data.</text>
</comment>
<proteinExistence type="predicted"/>
<gene>
    <name evidence="1" type="ORF">FJZ47_23810</name>
</gene>
<reference evidence="1" key="1">
    <citation type="submission" date="2019-03" db="EMBL/GenBank/DDBJ databases">
        <title>Lake Tanganyika Metagenome-Assembled Genomes (MAGs).</title>
        <authorList>
            <person name="Tran P."/>
        </authorList>
    </citation>
    <scope>NUCLEOTIDE SEQUENCE</scope>
    <source>
        <strain evidence="1">K_DeepCast_65m_m2_066</strain>
    </source>
</reference>
<dbReference type="EMBL" id="VGLS01001055">
    <property type="protein sequence ID" value="MBM3226802.1"/>
    <property type="molecule type" value="Genomic_DNA"/>
</dbReference>
<evidence type="ECO:0000313" key="1">
    <source>
        <dbReference type="EMBL" id="MBM3226802.1"/>
    </source>
</evidence>
<dbReference type="Gene3D" id="3.30.420.10">
    <property type="entry name" value="Ribonuclease H-like superfamily/Ribonuclease H"/>
    <property type="match status" value="1"/>
</dbReference>
<dbReference type="GO" id="GO:0003676">
    <property type="term" value="F:nucleic acid binding"/>
    <property type="evidence" value="ECO:0007669"/>
    <property type="project" value="InterPro"/>
</dbReference>
<dbReference type="PANTHER" id="PTHR33939">
    <property type="entry name" value="PROTEIN CBG22215"/>
    <property type="match status" value="1"/>
</dbReference>
<dbReference type="PANTHER" id="PTHR33939:SF1">
    <property type="entry name" value="DUF4371 DOMAIN-CONTAINING PROTEIN"/>
    <property type="match status" value="1"/>
</dbReference>
<sequence>MAPAHVQRVERPRKRGRPLTYEEKWMVQHVFETLEQEHNTEASLQGDDPYTLTSTYTGVARSLVARITPAVRPTGTVPVSPLLGNRHQPTTMPFVAEGQIRDLVFEKHRQGTVCHAKHVQALLKESLGLAVHARTIQRHVRRMGFCGVRTKNRPRSLREKAEVRQHRHDDLYALRRNRQRPPDERYQVIYVDESLRHHHHGGQYSWCSENDFVERMRGKGRRWCFIQAMQHTGLLAGTLLACEAKHGTGAYHTQFDGAMFQWWVTMQCLRNVPPRSLMILDRCPLHTVGSDALVPSQLSKGDLRQWLTARGIVWEEQWLRARLLEEMDR</sequence>